<accession>A0A4R5Q619</accession>
<reference evidence="1 2" key="1">
    <citation type="journal article" date="2016" name="J. Microbiol.">
        <title>Dankookia rubra gen. nov., sp. nov., an alphaproteobacterium isolated from sediment of a shallow stream.</title>
        <authorList>
            <person name="Kim W.H."/>
            <person name="Kim D.H."/>
            <person name="Kang K."/>
            <person name="Ahn T.Y."/>
        </authorList>
    </citation>
    <scope>NUCLEOTIDE SEQUENCE [LARGE SCALE GENOMIC DNA]</scope>
    <source>
        <strain evidence="1 2">JCM30602</strain>
    </source>
</reference>
<dbReference type="EMBL" id="SMSJ01000132">
    <property type="protein sequence ID" value="TDH58314.1"/>
    <property type="molecule type" value="Genomic_DNA"/>
</dbReference>
<gene>
    <name evidence="1" type="ORF">E2C06_33265</name>
</gene>
<dbReference type="Proteomes" id="UP000295096">
    <property type="component" value="Unassembled WGS sequence"/>
</dbReference>
<organism evidence="1 2">
    <name type="scientific">Dankookia rubra</name>
    <dbReference type="NCBI Taxonomy" id="1442381"/>
    <lineage>
        <taxon>Bacteria</taxon>
        <taxon>Pseudomonadati</taxon>
        <taxon>Pseudomonadota</taxon>
        <taxon>Alphaproteobacteria</taxon>
        <taxon>Acetobacterales</taxon>
        <taxon>Roseomonadaceae</taxon>
        <taxon>Dankookia</taxon>
    </lineage>
</organism>
<dbReference type="RefSeq" id="WP_133292857.1">
    <property type="nucleotide sequence ID" value="NZ_SMSJ01000132.1"/>
</dbReference>
<comment type="caution">
    <text evidence="1">The sequence shown here is derived from an EMBL/GenBank/DDBJ whole genome shotgun (WGS) entry which is preliminary data.</text>
</comment>
<keyword evidence="2" id="KW-1185">Reference proteome</keyword>
<evidence type="ECO:0000313" key="2">
    <source>
        <dbReference type="Proteomes" id="UP000295096"/>
    </source>
</evidence>
<protein>
    <submittedName>
        <fullName evidence="1">Uncharacterized protein</fullName>
    </submittedName>
</protein>
<dbReference type="AlphaFoldDB" id="A0A4R5Q619"/>
<proteinExistence type="predicted"/>
<sequence length="59" mass="6371">MDDLDHAALACDGTALPRGDMQELLILVGEEGSWRRHTGKDAIGFRHVAPDKAGATKQQ</sequence>
<evidence type="ECO:0000313" key="1">
    <source>
        <dbReference type="EMBL" id="TDH58314.1"/>
    </source>
</evidence>
<name>A0A4R5Q619_9PROT</name>